<proteinExistence type="predicted"/>
<dbReference type="AlphaFoldDB" id="A0AAW0TUQ0"/>
<name>A0AAW0TUQ0_SCYPA</name>
<evidence type="ECO:0000313" key="1">
    <source>
        <dbReference type="EMBL" id="KAK8390411.1"/>
    </source>
</evidence>
<sequence length="119" mass="13793">MNISPCGKYVIHPVRKMLVKIEDGDMDAAGGFESVHCQVVLKALERIDKNKNSMLRSRLYAMRKGRDLRDIKRMTEYVHKVVSDLSNKVEYNELSDIYGDMHDELSDLFRLSQIPLFLC</sequence>
<organism evidence="1 2">
    <name type="scientific">Scylla paramamosain</name>
    <name type="common">Mud crab</name>
    <dbReference type="NCBI Taxonomy" id="85552"/>
    <lineage>
        <taxon>Eukaryota</taxon>
        <taxon>Metazoa</taxon>
        <taxon>Ecdysozoa</taxon>
        <taxon>Arthropoda</taxon>
        <taxon>Crustacea</taxon>
        <taxon>Multicrustacea</taxon>
        <taxon>Malacostraca</taxon>
        <taxon>Eumalacostraca</taxon>
        <taxon>Eucarida</taxon>
        <taxon>Decapoda</taxon>
        <taxon>Pleocyemata</taxon>
        <taxon>Brachyura</taxon>
        <taxon>Eubrachyura</taxon>
        <taxon>Portunoidea</taxon>
        <taxon>Portunidae</taxon>
        <taxon>Portuninae</taxon>
        <taxon>Scylla</taxon>
    </lineage>
</organism>
<dbReference type="EMBL" id="JARAKH010000025">
    <property type="protein sequence ID" value="KAK8390411.1"/>
    <property type="molecule type" value="Genomic_DNA"/>
</dbReference>
<evidence type="ECO:0000313" key="2">
    <source>
        <dbReference type="Proteomes" id="UP001487740"/>
    </source>
</evidence>
<reference evidence="1 2" key="1">
    <citation type="submission" date="2023-03" db="EMBL/GenBank/DDBJ databases">
        <title>High-quality genome of Scylla paramamosain provides insights in environmental adaptation.</title>
        <authorList>
            <person name="Zhang L."/>
        </authorList>
    </citation>
    <scope>NUCLEOTIDE SEQUENCE [LARGE SCALE GENOMIC DNA]</scope>
    <source>
        <strain evidence="1">LZ_2023a</strain>
        <tissue evidence="1">Muscle</tissue>
    </source>
</reference>
<keyword evidence="2" id="KW-1185">Reference proteome</keyword>
<dbReference type="Proteomes" id="UP001487740">
    <property type="component" value="Unassembled WGS sequence"/>
</dbReference>
<accession>A0AAW0TUQ0</accession>
<comment type="caution">
    <text evidence="1">The sequence shown here is derived from an EMBL/GenBank/DDBJ whole genome shotgun (WGS) entry which is preliminary data.</text>
</comment>
<gene>
    <name evidence="1" type="ORF">O3P69_010237</name>
</gene>
<protein>
    <submittedName>
        <fullName evidence="1">Uncharacterized protein</fullName>
    </submittedName>
</protein>